<dbReference type="EMBL" id="UOGF01000038">
    <property type="protein sequence ID" value="VAX28401.1"/>
    <property type="molecule type" value="Genomic_DNA"/>
</dbReference>
<gene>
    <name evidence="1" type="ORF">MNBD_NITROSPIRAE01-578</name>
</gene>
<name>A0A3B1CPJ1_9ZZZZ</name>
<evidence type="ECO:0000313" key="1">
    <source>
        <dbReference type="EMBL" id="VAX28401.1"/>
    </source>
</evidence>
<accession>A0A3B1CPJ1</accession>
<proteinExistence type="predicted"/>
<reference evidence="1" key="1">
    <citation type="submission" date="2018-06" db="EMBL/GenBank/DDBJ databases">
        <authorList>
            <person name="Zhirakovskaya E."/>
        </authorList>
    </citation>
    <scope>NUCLEOTIDE SEQUENCE</scope>
</reference>
<sequence length="274" mass="31411">MSSEKINEILSDATTLEVSSLLVEGISGRKMPGVAVAFLETVHAWVNQIETLAAELRISDALPVEAEKIKKEYKILESTRAWLTAQESPANQIASYEKDFSSLAEDPFLKGVLNTETMFVFQIHQRKQLKDKGEQTRARRQSSEINRLMKIQMRLAKLRIYFLKAITSNVSDGFNKKSIDKNQGVNRDIQELRKLWDLKDGYIFAQNTVQLDGDMISRQNIRIYQDPYTKERVTQLLDFHYKNVDIGIKHWHFIFETIISLAKSVGAAIVSPFK</sequence>
<organism evidence="1">
    <name type="scientific">hydrothermal vent metagenome</name>
    <dbReference type="NCBI Taxonomy" id="652676"/>
    <lineage>
        <taxon>unclassified sequences</taxon>
        <taxon>metagenomes</taxon>
        <taxon>ecological metagenomes</taxon>
    </lineage>
</organism>
<dbReference type="AlphaFoldDB" id="A0A3B1CPJ1"/>
<protein>
    <submittedName>
        <fullName evidence="1">Uncharacterized protein</fullName>
    </submittedName>
</protein>